<dbReference type="GO" id="GO:0032511">
    <property type="term" value="P:late endosome to vacuole transport via multivesicular body sorting pathway"/>
    <property type="evidence" value="ECO:0007669"/>
    <property type="project" value="TreeGrafter"/>
</dbReference>
<keyword evidence="3" id="KW-0967">Endosome</keyword>
<organism evidence="5 6">
    <name type="scientific">Pycnococcus provasolii</name>
    <dbReference type="NCBI Taxonomy" id="41880"/>
    <lineage>
        <taxon>Eukaryota</taxon>
        <taxon>Viridiplantae</taxon>
        <taxon>Chlorophyta</taxon>
        <taxon>Pseudoscourfieldiophyceae</taxon>
        <taxon>Pseudoscourfieldiales</taxon>
        <taxon>Pycnococcaceae</taxon>
        <taxon>Pycnococcus</taxon>
    </lineage>
</organism>
<accession>A0A830HHX1</accession>
<evidence type="ECO:0000313" key="6">
    <source>
        <dbReference type="Proteomes" id="UP000660262"/>
    </source>
</evidence>
<evidence type="ECO:0000256" key="1">
    <source>
        <dbReference type="ARBA" id="ARBA00004177"/>
    </source>
</evidence>
<comment type="similarity">
    <text evidence="2">Belongs to the SNF7 family.</text>
</comment>
<protein>
    <submittedName>
        <fullName evidence="5">Uncharacterized protein</fullName>
    </submittedName>
</protein>
<dbReference type="EMBL" id="BNJQ01000009">
    <property type="protein sequence ID" value="GHP05221.1"/>
    <property type="molecule type" value="Genomic_DNA"/>
</dbReference>
<dbReference type="Proteomes" id="UP000660262">
    <property type="component" value="Unassembled WGS sequence"/>
</dbReference>
<feature type="region of interest" description="Disordered" evidence="4">
    <location>
        <begin position="1"/>
        <end position="24"/>
    </location>
</feature>
<dbReference type="GO" id="GO:0000815">
    <property type="term" value="C:ESCRT III complex"/>
    <property type="evidence" value="ECO:0007669"/>
    <property type="project" value="TreeGrafter"/>
</dbReference>
<dbReference type="GO" id="GO:0009898">
    <property type="term" value="C:cytoplasmic side of plasma membrane"/>
    <property type="evidence" value="ECO:0007669"/>
    <property type="project" value="TreeGrafter"/>
</dbReference>
<dbReference type="PANTHER" id="PTHR22761:SF10">
    <property type="entry name" value="GH13992P"/>
    <property type="match status" value="1"/>
</dbReference>
<dbReference type="AlphaFoldDB" id="A0A830HHX1"/>
<dbReference type="PANTHER" id="PTHR22761">
    <property type="entry name" value="CHARGED MULTIVESICULAR BODY PROTEIN"/>
    <property type="match status" value="1"/>
</dbReference>
<feature type="compositionally biased region" description="Low complexity" evidence="4">
    <location>
        <begin position="9"/>
        <end position="24"/>
    </location>
</feature>
<dbReference type="InterPro" id="IPR005024">
    <property type="entry name" value="Snf7_fam"/>
</dbReference>
<evidence type="ECO:0000313" key="5">
    <source>
        <dbReference type="EMBL" id="GHP05221.1"/>
    </source>
</evidence>
<sequence length="261" mass="27934">MFSRLFGTSKKPASGSGSSGAQPVVSAAATQGTVATMDRLSETLDMLDKKERKLQKDIAHELARAKEFTLAKNKRAAMQCLKKKKLLEQQLDYIMNNKLRIEDQKILLEGQAMTAETVNAMRAGASQMKKMSEATNIDDVDRVMDDINDTTDAVKQVQEAMGQPVGAMADLDEDELENELLELEAAELDAQLLDTTATAAPARVQPAQPAAVASPNLGMPAAPTATPVAMPTVPTGKPAQAAKTAEELELEALQAEMALPN</sequence>
<comment type="caution">
    <text evidence="5">The sequence shown here is derived from an EMBL/GenBank/DDBJ whole genome shotgun (WGS) entry which is preliminary data.</text>
</comment>
<dbReference type="Gene3D" id="1.10.287.1060">
    <property type="entry name" value="ESAT-6-like"/>
    <property type="match status" value="1"/>
</dbReference>
<dbReference type="GO" id="GO:0005771">
    <property type="term" value="C:multivesicular body"/>
    <property type="evidence" value="ECO:0007669"/>
    <property type="project" value="TreeGrafter"/>
</dbReference>
<dbReference type="GO" id="GO:0006900">
    <property type="term" value="P:vesicle budding from membrane"/>
    <property type="evidence" value="ECO:0007669"/>
    <property type="project" value="TreeGrafter"/>
</dbReference>
<keyword evidence="6" id="KW-1185">Reference proteome</keyword>
<comment type="subcellular location">
    <subcellularLocation>
        <location evidence="1">Endosome</location>
    </subcellularLocation>
</comment>
<gene>
    <name evidence="5" type="ORF">PPROV_000397300</name>
</gene>
<dbReference type="Pfam" id="PF03357">
    <property type="entry name" value="Snf7"/>
    <property type="match status" value="1"/>
</dbReference>
<reference evidence="5" key="1">
    <citation type="submission" date="2020-10" db="EMBL/GenBank/DDBJ databases">
        <title>Unveiling of a novel bifunctional photoreceptor, Dualchrome1, isolated from a cosmopolitan green alga.</title>
        <authorList>
            <person name="Suzuki S."/>
            <person name="Kawachi M."/>
        </authorList>
    </citation>
    <scope>NUCLEOTIDE SEQUENCE</scope>
    <source>
        <strain evidence="5">NIES 2893</strain>
    </source>
</reference>
<name>A0A830HHX1_9CHLO</name>
<dbReference type="Gene3D" id="6.10.250.1710">
    <property type="match status" value="1"/>
</dbReference>
<evidence type="ECO:0000256" key="4">
    <source>
        <dbReference type="SAM" id="MobiDB-lite"/>
    </source>
</evidence>
<proteinExistence type="inferred from homology"/>
<evidence type="ECO:0000256" key="3">
    <source>
        <dbReference type="ARBA" id="ARBA00022753"/>
    </source>
</evidence>
<evidence type="ECO:0000256" key="2">
    <source>
        <dbReference type="ARBA" id="ARBA00006190"/>
    </source>
</evidence>
<dbReference type="OrthoDB" id="5592979at2759"/>